<comment type="caution">
    <text evidence="1">The sequence shown here is derived from an EMBL/GenBank/DDBJ whole genome shotgun (WGS) entry which is preliminary data.</text>
</comment>
<gene>
    <name evidence="1" type="ORF">PV940_09680</name>
</gene>
<sequence length="97" mass="10611">MLANASPSDKLSKRLQAIFAQASISRRDMLGAMIGAGMNIATAKSESFAVNELKQQYIDGYNNSSPNKLSTVPDKVANQAEYSQRIWVHGDVMTTFI</sequence>
<reference evidence="1" key="1">
    <citation type="submission" date="2023-02" db="EMBL/GenBank/DDBJ databases">
        <title>Draft Whole-Genome Sequences of competitive exclusion Lactobacillus salivarius strains for Poultry.</title>
        <authorList>
            <person name="Ma L.M."/>
            <person name="Lopez-Guerra N."/>
            <person name="Zhang G."/>
        </authorList>
    </citation>
    <scope>NUCLEOTIDE SEQUENCE</scope>
    <source>
        <strain evidence="1">Salm-9</strain>
    </source>
</reference>
<name>A0AAW6Q375_9LACO</name>
<accession>A0AAW6Q375</accession>
<dbReference type="Proteomes" id="UP001213566">
    <property type="component" value="Unassembled WGS sequence"/>
</dbReference>
<proteinExistence type="predicted"/>
<protein>
    <submittedName>
        <fullName evidence="1">Uncharacterized protein</fullName>
    </submittedName>
</protein>
<dbReference type="AlphaFoldDB" id="A0AAW6Q375"/>
<organism evidence="1 2">
    <name type="scientific">Ligilactobacillus salivarius</name>
    <dbReference type="NCBI Taxonomy" id="1624"/>
    <lineage>
        <taxon>Bacteria</taxon>
        <taxon>Bacillati</taxon>
        <taxon>Bacillota</taxon>
        <taxon>Bacilli</taxon>
        <taxon>Lactobacillales</taxon>
        <taxon>Lactobacillaceae</taxon>
        <taxon>Ligilactobacillus</taxon>
    </lineage>
</organism>
<evidence type="ECO:0000313" key="1">
    <source>
        <dbReference type="EMBL" id="MDF4187278.1"/>
    </source>
</evidence>
<dbReference type="RefSeq" id="WP_276470229.1">
    <property type="nucleotide sequence ID" value="NZ_JARKHV010000022.1"/>
</dbReference>
<dbReference type="EMBL" id="JARKHV010000022">
    <property type="protein sequence ID" value="MDF4187278.1"/>
    <property type="molecule type" value="Genomic_DNA"/>
</dbReference>
<evidence type="ECO:0000313" key="2">
    <source>
        <dbReference type="Proteomes" id="UP001213566"/>
    </source>
</evidence>